<protein>
    <recommendedName>
        <fullName evidence="2">WIYLD domain-containing protein</fullName>
    </recommendedName>
</protein>
<dbReference type="STRING" id="33114.A0A2G2WGQ2"/>
<feature type="compositionally biased region" description="Polar residues" evidence="1">
    <location>
        <begin position="131"/>
        <end position="149"/>
    </location>
</feature>
<sequence>MPPNPRVDRAFRAMKTLGIPGDKVKPVLKNLLRLYNKNWDLIEAENYRALADAIFESDEAKDSESTKPTENQEVLVQDEPEPPLKRQRLKNQSSQPNESVESHLQNQSLGVFDSPQAIGNESLGRNKGKQPISSNSLAAQEGFPSSQPSGVDKSLLVPRRAGSTSGSAIPVSPTKNVIANHTFIKPKDEPVTDDLPHLEVPLAVTRPGSSSKGKSPVASGSSKGRQDDYNTSATVVESDTNDGNPPSPVGAANSNAETNTMKSSPSTLEIASSQSGEVKIVLNYGSVLGKSDFHMPTLDAVVKLMEDKCLKGYKELDPTFSVMKVMTDVCQCFWEMGSESTNKSSAK</sequence>
<keyword evidence="4" id="KW-1185">Reference proteome</keyword>
<organism evidence="3 4">
    <name type="scientific">Capsicum baccatum</name>
    <name type="common">Peruvian pepper</name>
    <dbReference type="NCBI Taxonomy" id="33114"/>
    <lineage>
        <taxon>Eukaryota</taxon>
        <taxon>Viridiplantae</taxon>
        <taxon>Streptophyta</taxon>
        <taxon>Embryophyta</taxon>
        <taxon>Tracheophyta</taxon>
        <taxon>Spermatophyta</taxon>
        <taxon>Magnoliopsida</taxon>
        <taxon>eudicotyledons</taxon>
        <taxon>Gunneridae</taxon>
        <taxon>Pentapetalae</taxon>
        <taxon>asterids</taxon>
        <taxon>lamiids</taxon>
        <taxon>Solanales</taxon>
        <taxon>Solanaceae</taxon>
        <taxon>Solanoideae</taxon>
        <taxon>Capsiceae</taxon>
        <taxon>Capsicum</taxon>
    </lineage>
</organism>
<feature type="region of interest" description="Disordered" evidence="1">
    <location>
        <begin position="203"/>
        <end position="262"/>
    </location>
</feature>
<dbReference type="InterPro" id="IPR043017">
    <property type="entry name" value="WIYLD_dom_sf"/>
</dbReference>
<dbReference type="AlphaFoldDB" id="A0A2G2WGQ2"/>
<feature type="compositionally biased region" description="Basic and acidic residues" evidence="1">
    <location>
        <begin position="58"/>
        <end position="67"/>
    </location>
</feature>
<dbReference type="InterPro" id="IPR018848">
    <property type="entry name" value="WIYLD_domain"/>
</dbReference>
<proteinExistence type="predicted"/>
<feature type="compositionally biased region" description="Polar residues" evidence="1">
    <location>
        <begin position="207"/>
        <end position="244"/>
    </location>
</feature>
<evidence type="ECO:0000313" key="4">
    <source>
        <dbReference type="Proteomes" id="UP000224567"/>
    </source>
</evidence>
<dbReference type="Pfam" id="PF10440">
    <property type="entry name" value="WIYLD"/>
    <property type="match status" value="1"/>
</dbReference>
<feature type="domain" description="WIYLD" evidence="2">
    <location>
        <begin position="6"/>
        <end position="59"/>
    </location>
</feature>
<evidence type="ECO:0000259" key="2">
    <source>
        <dbReference type="Pfam" id="PF10440"/>
    </source>
</evidence>
<dbReference type="Gene3D" id="1.10.8.850">
    <property type="entry name" value="Histone-lysine N methyltransferase , C-terminal domain-like"/>
    <property type="match status" value="1"/>
</dbReference>
<feature type="compositionally biased region" description="Polar residues" evidence="1">
    <location>
        <begin position="90"/>
        <end position="109"/>
    </location>
</feature>
<feature type="compositionally biased region" description="Polar residues" evidence="1">
    <location>
        <begin position="162"/>
        <end position="174"/>
    </location>
</feature>
<evidence type="ECO:0000313" key="3">
    <source>
        <dbReference type="EMBL" id="PHT44425.1"/>
    </source>
</evidence>
<gene>
    <name evidence="3" type="ORF">CQW23_13583</name>
</gene>
<reference evidence="4" key="2">
    <citation type="journal article" date="2017" name="J. Anim. Genet.">
        <title>Multiple reference genome sequences of hot pepper reveal the massive evolution of plant disease resistance genes by retroduplication.</title>
        <authorList>
            <person name="Kim S."/>
            <person name="Park J."/>
            <person name="Yeom S.-I."/>
            <person name="Kim Y.-M."/>
            <person name="Seo E."/>
            <person name="Kim K.-T."/>
            <person name="Kim M.-S."/>
            <person name="Lee J.M."/>
            <person name="Cheong K."/>
            <person name="Shin H.-S."/>
            <person name="Kim S.-B."/>
            <person name="Han K."/>
            <person name="Lee J."/>
            <person name="Park M."/>
            <person name="Lee H.-A."/>
            <person name="Lee H.-Y."/>
            <person name="Lee Y."/>
            <person name="Oh S."/>
            <person name="Lee J.H."/>
            <person name="Choi E."/>
            <person name="Choi E."/>
            <person name="Lee S.E."/>
            <person name="Jeon J."/>
            <person name="Kim H."/>
            <person name="Choi G."/>
            <person name="Song H."/>
            <person name="Lee J."/>
            <person name="Lee S.-C."/>
            <person name="Kwon J.-K."/>
            <person name="Lee H.-Y."/>
            <person name="Koo N."/>
            <person name="Hong Y."/>
            <person name="Kim R.W."/>
            <person name="Kang W.-H."/>
            <person name="Huh J.H."/>
            <person name="Kang B.-C."/>
            <person name="Yang T.-J."/>
            <person name="Lee Y.-H."/>
            <person name="Bennetzen J.L."/>
            <person name="Choi D."/>
        </authorList>
    </citation>
    <scope>NUCLEOTIDE SEQUENCE [LARGE SCALE GENOMIC DNA]</scope>
    <source>
        <strain evidence="4">cv. PBC81</strain>
    </source>
</reference>
<dbReference type="PANTHER" id="PTHR46450">
    <property type="entry name" value="INACTIVE HISTONE-LYSINE N-METHYLTRANSFERASE SUVR1-RELATED"/>
    <property type="match status" value="1"/>
</dbReference>
<comment type="caution">
    <text evidence="3">The sequence shown here is derived from an EMBL/GenBank/DDBJ whole genome shotgun (WGS) entry which is preliminary data.</text>
</comment>
<name>A0A2G2WGQ2_CAPBA</name>
<dbReference type="PANTHER" id="PTHR46450:SF13">
    <property type="entry name" value="INACTIVE HISTONE-LYSINE N-METHYLTRANSFERASE SUVR2-RELATED"/>
    <property type="match status" value="1"/>
</dbReference>
<accession>A0A2G2WGQ2</accession>
<feature type="region of interest" description="Disordered" evidence="1">
    <location>
        <begin position="58"/>
        <end position="174"/>
    </location>
</feature>
<dbReference type="OrthoDB" id="1929977at2759"/>
<dbReference type="EMBL" id="MLFT02000006">
    <property type="protein sequence ID" value="PHT44425.1"/>
    <property type="molecule type" value="Genomic_DNA"/>
</dbReference>
<evidence type="ECO:0000256" key="1">
    <source>
        <dbReference type="SAM" id="MobiDB-lite"/>
    </source>
</evidence>
<reference evidence="3 4" key="1">
    <citation type="journal article" date="2017" name="Genome Biol.">
        <title>New reference genome sequences of hot pepper reveal the massive evolution of plant disease-resistance genes by retroduplication.</title>
        <authorList>
            <person name="Kim S."/>
            <person name="Park J."/>
            <person name="Yeom S.I."/>
            <person name="Kim Y.M."/>
            <person name="Seo E."/>
            <person name="Kim K.T."/>
            <person name="Kim M.S."/>
            <person name="Lee J.M."/>
            <person name="Cheong K."/>
            <person name="Shin H.S."/>
            <person name="Kim S.B."/>
            <person name="Han K."/>
            <person name="Lee J."/>
            <person name="Park M."/>
            <person name="Lee H.A."/>
            <person name="Lee H.Y."/>
            <person name="Lee Y."/>
            <person name="Oh S."/>
            <person name="Lee J.H."/>
            <person name="Choi E."/>
            <person name="Choi E."/>
            <person name="Lee S.E."/>
            <person name="Jeon J."/>
            <person name="Kim H."/>
            <person name="Choi G."/>
            <person name="Song H."/>
            <person name="Lee J."/>
            <person name="Lee S.C."/>
            <person name="Kwon J.K."/>
            <person name="Lee H.Y."/>
            <person name="Koo N."/>
            <person name="Hong Y."/>
            <person name="Kim R.W."/>
            <person name="Kang W.H."/>
            <person name="Huh J.H."/>
            <person name="Kang B.C."/>
            <person name="Yang T.J."/>
            <person name="Lee Y.H."/>
            <person name="Bennetzen J.L."/>
            <person name="Choi D."/>
        </authorList>
    </citation>
    <scope>NUCLEOTIDE SEQUENCE [LARGE SCALE GENOMIC DNA]</scope>
    <source>
        <strain evidence="4">cv. PBC81</strain>
    </source>
</reference>
<dbReference type="Proteomes" id="UP000224567">
    <property type="component" value="Unassembled WGS sequence"/>
</dbReference>
<feature type="compositionally biased region" description="Polar residues" evidence="1">
    <location>
        <begin position="252"/>
        <end position="262"/>
    </location>
</feature>